<name>A0A239PAX9_9ACTN</name>
<keyword evidence="2" id="KW-1133">Transmembrane helix</keyword>
<dbReference type="Gene3D" id="2.60.40.1120">
    <property type="entry name" value="Carboxypeptidase-like, regulatory domain"/>
    <property type="match status" value="1"/>
</dbReference>
<keyword evidence="2" id="KW-0472">Membrane</keyword>
<feature type="transmembrane region" description="Helical" evidence="2">
    <location>
        <begin position="136"/>
        <end position="153"/>
    </location>
</feature>
<reference evidence="4 5" key="1">
    <citation type="submission" date="2017-06" db="EMBL/GenBank/DDBJ databases">
        <authorList>
            <person name="Kim H.J."/>
            <person name="Triplett B.A."/>
        </authorList>
    </citation>
    <scope>NUCLEOTIDE SEQUENCE [LARGE SCALE GENOMIC DNA]</scope>
    <source>
        <strain evidence="4 5">CGMCC 4.2132</strain>
    </source>
</reference>
<proteinExistence type="predicted"/>
<gene>
    <name evidence="4" type="ORF">SAMN05216276_11137</name>
</gene>
<dbReference type="InterPro" id="IPR022703">
    <property type="entry name" value="DUF3533"/>
</dbReference>
<dbReference type="Pfam" id="PF13620">
    <property type="entry name" value="CarboxypepD_reg"/>
    <property type="match status" value="1"/>
</dbReference>
<accession>A0A239PAX9</accession>
<dbReference type="EMBL" id="FZOD01000113">
    <property type="protein sequence ID" value="SNT64211.1"/>
    <property type="molecule type" value="Genomic_DNA"/>
</dbReference>
<evidence type="ECO:0000313" key="4">
    <source>
        <dbReference type="EMBL" id="SNT64211.1"/>
    </source>
</evidence>
<feature type="domain" description="DUF3533" evidence="3">
    <location>
        <begin position="200"/>
        <end position="291"/>
    </location>
</feature>
<dbReference type="SUPFAM" id="SSF49464">
    <property type="entry name" value="Carboxypeptidase regulatory domain-like"/>
    <property type="match status" value="1"/>
</dbReference>
<feature type="transmembrane region" description="Helical" evidence="2">
    <location>
        <begin position="227"/>
        <end position="251"/>
    </location>
</feature>
<evidence type="ECO:0000259" key="3">
    <source>
        <dbReference type="Pfam" id="PF12051"/>
    </source>
</evidence>
<feature type="transmembrane region" description="Helical" evidence="2">
    <location>
        <begin position="282"/>
        <end position="301"/>
    </location>
</feature>
<sequence length="459" mass="48278">MGLWLPAIFLAGLLFSFLLAFHNPTPHHIEVAVAAPPATTAQLQSQLDTAIPSGFILQPVDSAAEARSEVLNHDAVAAFVPAPHHPQLYGAKADGAAMESIIRQVFTSAVQKPGTTLAFHELVSTRPGDSLGISPLYLLMGCTLPVYFLVVAMQRAVGFSRRAHVATMVGGGAVAALACYLTGAYGMDAIPQHPLALLYLFLLTQAVSLTSYGFVPFLGPFFPGAAVTLFILLGVSSSGGTVPVDLLPGFFRFLHPVLPMGNAADALRNVGYFDGRQLGRPTAVLCAWIAAGAALIVLGYLKQLRRLVREAQAGITGYVPAPPAEDPTVELPEPVALPPHRHHFGEQLPILTGRVSGLAGEPLPGVTITVTDPHGRQLVRTRTDQNGEYAATGFHDGFAIVVAGAPGRQPAASRLLLSPATPVNQDFILTPGQQAVPGDMSSHRATTISHDHGATSRTL</sequence>
<evidence type="ECO:0000256" key="2">
    <source>
        <dbReference type="SAM" id="Phobius"/>
    </source>
</evidence>
<dbReference type="AlphaFoldDB" id="A0A239PAX9"/>
<keyword evidence="5" id="KW-1185">Reference proteome</keyword>
<evidence type="ECO:0000313" key="5">
    <source>
        <dbReference type="Proteomes" id="UP000198282"/>
    </source>
</evidence>
<dbReference type="Pfam" id="PF12051">
    <property type="entry name" value="DUF3533"/>
    <property type="match status" value="1"/>
</dbReference>
<evidence type="ECO:0000256" key="1">
    <source>
        <dbReference type="SAM" id="MobiDB-lite"/>
    </source>
</evidence>
<feature type="compositionally biased region" description="Basic and acidic residues" evidence="1">
    <location>
        <begin position="449"/>
        <end position="459"/>
    </location>
</feature>
<protein>
    <recommendedName>
        <fullName evidence="3">DUF3533 domain-containing protein</fullName>
    </recommendedName>
</protein>
<feature type="transmembrane region" description="Helical" evidence="2">
    <location>
        <begin position="197"/>
        <end position="215"/>
    </location>
</feature>
<keyword evidence="2" id="KW-0812">Transmembrane</keyword>
<organism evidence="4 5">
    <name type="scientific">Streptosporangium subroseum</name>
    <dbReference type="NCBI Taxonomy" id="106412"/>
    <lineage>
        <taxon>Bacteria</taxon>
        <taxon>Bacillati</taxon>
        <taxon>Actinomycetota</taxon>
        <taxon>Actinomycetes</taxon>
        <taxon>Streptosporangiales</taxon>
        <taxon>Streptosporangiaceae</taxon>
        <taxon>Streptosporangium</taxon>
    </lineage>
</organism>
<feature type="transmembrane region" description="Helical" evidence="2">
    <location>
        <begin position="165"/>
        <end position="185"/>
    </location>
</feature>
<dbReference type="Proteomes" id="UP000198282">
    <property type="component" value="Unassembled WGS sequence"/>
</dbReference>
<feature type="region of interest" description="Disordered" evidence="1">
    <location>
        <begin position="436"/>
        <end position="459"/>
    </location>
</feature>
<dbReference type="InterPro" id="IPR008969">
    <property type="entry name" value="CarboxyPept-like_regulatory"/>
</dbReference>